<evidence type="ECO:0000259" key="2">
    <source>
        <dbReference type="Pfam" id="PF12766"/>
    </source>
</evidence>
<keyword evidence="4" id="KW-1185">Reference proteome</keyword>
<dbReference type="GO" id="GO:0010181">
    <property type="term" value="F:FMN binding"/>
    <property type="evidence" value="ECO:0007669"/>
    <property type="project" value="InterPro"/>
</dbReference>
<organism evidence="3 4">
    <name type="scientific">Saitozyma podzolica</name>
    <dbReference type="NCBI Taxonomy" id="1890683"/>
    <lineage>
        <taxon>Eukaryota</taxon>
        <taxon>Fungi</taxon>
        <taxon>Dikarya</taxon>
        <taxon>Basidiomycota</taxon>
        <taxon>Agaricomycotina</taxon>
        <taxon>Tremellomycetes</taxon>
        <taxon>Tremellales</taxon>
        <taxon>Trimorphomycetaceae</taxon>
        <taxon>Saitozyma</taxon>
    </lineage>
</organism>
<evidence type="ECO:0000313" key="3">
    <source>
        <dbReference type="EMBL" id="RSH92254.1"/>
    </source>
</evidence>
<feature type="region of interest" description="Disordered" evidence="1">
    <location>
        <begin position="208"/>
        <end position="230"/>
    </location>
</feature>
<dbReference type="AlphaFoldDB" id="A0A427YMB3"/>
<dbReference type="STRING" id="1890683.A0A427YMB3"/>
<evidence type="ECO:0000256" key="1">
    <source>
        <dbReference type="SAM" id="MobiDB-lite"/>
    </source>
</evidence>
<dbReference type="InterPro" id="IPR012349">
    <property type="entry name" value="Split_barrel_FMN-bd"/>
</dbReference>
<comment type="caution">
    <text evidence="3">The sequence shown here is derived from an EMBL/GenBank/DDBJ whole genome shotgun (WGS) entry which is preliminary data.</text>
</comment>
<dbReference type="PROSITE" id="PS00109">
    <property type="entry name" value="PROTEIN_KINASE_TYR"/>
    <property type="match status" value="1"/>
</dbReference>
<sequence>MSSSNPPWVSAWKKHLDGKEKDPQYNVYALSTLSTEGLPKVRHVIHRDLTPSNIFVITTDMRMQKSSHLSHNPAMEIAWWLDPAGVQFRISGKAFPLPNQSTPEGSTRVEDALRQLRTQGEDSDPSWWEKERKRVWKEGMSGHLRASFARPPPGKPLDEVPEPDTWPTRLDAESDDPDEKKQIEVALKNFALVAIQVDAFEYLELAETPNRRTQWTRQDDGSWEERKVAP</sequence>
<evidence type="ECO:0000313" key="4">
    <source>
        <dbReference type="Proteomes" id="UP000279259"/>
    </source>
</evidence>
<accession>A0A427YMB3</accession>
<protein>
    <recommendedName>
        <fullName evidence="2">Pyridoxamine 5'-phosphate oxidase Alr4036 family FMN-binding domain-containing protein</fullName>
    </recommendedName>
</protein>
<dbReference type="InterPro" id="IPR008266">
    <property type="entry name" value="Tyr_kinase_AS"/>
</dbReference>
<dbReference type="InterPro" id="IPR024624">
    <property type="entry name" value="Pyridox_Oxase_Alr4036_FMN-bd"/>
</dbReference>
<dbReference type="EMBL" id="RSCD01000006">
    <property type="protein sequence ID" value="RSH92254.1"/>
    <property type="molecule type" value="Genomic_DNA"/>
</dbReference>
<gene>
    <name evidence="3" type="ORF">EHS25_008669</name>
</gene>
<feature type="domain" description="Pyridoxamine 5'-phosphate oxidase Alr4036 family FMN-binding" evidence="2">
    <location>
        <begin position="6"/>
        <end position="95"/>
    </location>
</feature>
<reference evidence="3 4" key="1">
    <citation type="submission" date="2018-11" db="EMBL/GenBank/DDBJ databases">
        <title>Genome sequence of Saitozyma podzolica DSM 27192.</title>
        <authorList>
            <person name="Aliyu H."/>
            <person name="Gorte O."/>
            <person name="Ochsenreither K."/>
        </authorList>
    </citation>
    <scope>NUCLEOTIDE SEQUENCE [LARGE SCALE GENOMIC DNA]</scope>
    <source>
        <strain evidence="3 4">DSM 27192</strain>
    </source>
</reference>
<feature type="region of interest" description="Disordered" evidence="1">
    <location>
        <begin position="144"/>
        <end position="181"/>
    </location>
</feature>
<dbReference type="PANTHER" id="PTHR28243:SF1">
    <property type="entry name" value="PYRIDOXAMINE 5'-PHOSPHATE OXIDASE ALR4036 FAMILY FMN-BINDING DOMAIN-CONTAINING PROTEIN"/>
    <property type="match status" value="1"/>
</dbReference>
<dbReference type="GO" id="GO:0004672">
    <property type="term" value="F:protein kinase activity"/>
    <property type="evidence" value="ECO:0007669"/>
    <property type="project" value="InterPro"/>
</dbReference>
<proteinExistence type="predicted"/>
<dbReference type="PANTHER" id="PTHR28243">
    <property type="entry name" value="AGL049CP"/>
    <property type="match status" value="1"/>
</dbReference>
<dbReference type="SUPFAM" id="SSF50475">
    <property type="entry name" value="FMN-binding split barrel"/>
    <property type="match status" value="1"/>
</dbReference>
<name>A0A427YMB3_9TREE</name>
<feature type="compositionally biased region" description="Basic and acidic residues" evidence="1">
    <location>
        <begin position="217"/>
        <end position="230"/>
    </location>
</feature>
<dbReference type="Gene3D" id="2.30.110.10">
    <property type="entry name" value="Electron Transport, Fmn-binding Protein, Chain A"/>
    <property type="match status" value="1"/>
</dbReference>
<dbReference type="OrthoDB" id="434253at2759"/>
<dbReference type="Proteomes" id="UP000279259">
    <property type="component" value="Unassembled WGS sequence"/>
</dbReference>
<dbReference type="Pfam" id="PF12766">
    <property type="entry name" value="Pyridox_oxase_2"/>
    <property type="match status" value="1"/>
</dbReference>